<feature type="transmembrane region" description="Helical" evidence="1">
    <location>
        <begin position="56"/>
        <end position="79"/>
    </location>
</feature>
<keyword evidence="1" id="KW-0812">Transmembrane</keyword>
<dbReference type="EMBL" id="RXHJ01000015">
    <property type="protein sequence ID" value="RSZ61812.1"/>
    <property type="molecule type" value="Genomic_DNA"/>
</dbReference>
<evidence type="ECO:0000256" key="1">
    <source>
        <dbReference type="SAM" id="Phobius"/>
    </source>
</evidence>
<keyword evidence="3" id="KW-1185">Reference proteome</keyword>
<keyword evidence="1" id="KW-1133">Transmembrane helix</keyword>
<keyword evidence="1" id="KW-0472">Membrane</keyword>
<dbReference type="Proteomes" id="UP000274907">
    <property type="component" value="Unassembled WGS sequence"/>
</dbReference>
<gene>
    <name evidence="2" type="ORF">EAH68_11105</name>
</gene>
<proteinExistence type="predicted"/>
<sequence length="88" mass="9810">MPEKSPRAMTTAADVQWLRSRRRLATTEAEHTAVRARMMQLARDLEKRETPVSPMFWVLGGVAVIGLGLLLGVLIFQLADAMWSSLNS</sequence>
<protein>
    <submittedName>
        <fullName evidence="2">Uncharacterized protein</fullName>
    </submittedName>
</protein>
<organism evidence="2 3">
    <name type="scientific">Corynebacterium hylobatis</name>
    <dbReference type="NCBI Taxonomy" id="1859290"/>
    <lineage>
        <taxon>Bacteria</taxon>
        <taxon>Bacillati</taxon>
        <taxon>Actinomycetota</taxon>
        <taxon>Actinomycetes</taxon>
        <taxon>Mycobacteriales</taxon>
        <taxon>Corynebacteriaceae</taxon>
        <taxon>Corynebacterium</taxon>
    </lineage>
</organism>
<comment type="caution">
    <text evidence="2">The sequence shown here is derived from an EMBL/GenBank/DDBJ whole genome shotgun (WGS) entry which is preliminary data.</text>
</comment>
<evidence type="ECO:0000313" key="3">
    <source>
        <dbReference type="Proteomes" id="UP000274907"/>
    </source>
</evidence>
<accession>A0A430HWC0</accession>
<dbReference type="AlphaFoldDB" id="A0A430HWC0"/>
<dbReference type="RefSeq" id="WP_126121408.1">
    <property type="nucleotide sequence ID" value="NZ_RXHJ01000015.1"/>
</dbReference>
<evidence type="ECO:0000313" key="2">
    <source>
        <dbReference type="EMBL" id="RSZ61812.1"/>
    </source>
</evidence>
<name>A0A430HWC0_9CORY</name>
<reference evidence="2 3" key="1">
    <citation type="submission" date="2018-12" db="EMBL/GenBank/DDBJ databases">
        <title>YIM 101343 draft genome.</title>
        <authorList>
            <person name="Chen X."/>
        </authorList>
    </citation>
    <scope>NUCLEOTIDE SEQUENCE [LARGE SCALE GENOMIC DNA]</scope>
    <source>
        <strain evidence="2 3">YIM 101343</strain>
    </source>
</reference>